<dbReference type="NCBIfam" id="NF003513">
    <property type="entry name" value="PRK05182.1-2"/>
    <property type="match status" value="1"/>
</dbReference>
<dbReference type="InterPro" id="IPR011263">
    <property type="entry name" value="DNA-dir_RNA_pol_RpoA/D/Rpb3"/>
</dbReference>
<comment type="subunit">
    <text evidence="11">Homodimer. The RNAP catalytic core consists of 2 alpha, 1 beta, 1 beta' and 1 omega subunit. When a sigma factor is associated with the core the holoenzyme is formed, which can initiate transcription.</text>
</comment>
<protein>
    <recommendedName>
        <fullName evidence="3 11">DNA-directed RNA polymerase subunit alpha</fullName>
        <shortName evidence="11">RNAP subunit alpha</shortName>
        <ecNumber evidence="2 11">2.7.7.6</ecNumber>
    </recommendedName>
    <alternativeName>
        <fullName evidence="9 11">RNA polymerase subunit alpha</fullName>
    </alternativeName>
    <alternativeName>
        <fullName evidence="8 11">Transcriptase subunit alpha</fullName>
    </alternativeName>
</protein>
<dbReference type="Gene3D" id="3.30.1360.10">
    <property type="entry name" value="RNA polymerase, RBP11-like subunit"/>
    <property type="match status" value="1"/>
</dbReference>
<evidence type="ECO:0000256" key="1">
    <source>
        <dbReference type="ARBA" id="ARBA00007123"/>
    </source>
</evidence>
<organism evidence="13 14">
    <name type="scientific">Sutterella seckii</name>
    <dbReference type="NCBI Taxonomy" id="1944635"/>
    <lineage>
        <taxon>Bacteria</taxon>
        <taxon>Pseudomonadati</taxon>
        <taxon>Pseudomonadota</taxon>
        <taxon>Betaproteobacteria</taxon>
        <taxon>Burkholderiales</taxon>
        <taxon>Sutterellaceae</taxon>
        <taxon>Sutterella</taxon>
    </lineage>
</organism>
<proteinExistence type="inferred from homology"/>
<comment type="caution">
    <text evidence="13">The sequence shown here is derived from an EMBL/GenBank/DDBJ whole genome shotgun (WGS) entry which is preliminary data.</text>
</comment>
<dbReference type="Gene3D" id="2.170.120.12">
    <property type="entry name" value="DNA-directed RNA polymerase, insert domain"/>
    <property type="match status" value="1"/>
</dbReference>
<evidence type="ECO:0000256" key="4">
    <source>
        <dbReference type="ARBA" id="ARBA00022478"/>
    </source>
</evidence>
<comment type="function">
    <text evidence="11">DNA-dependent RNA polymerase catalyzes the transcription of DNA into RNA using the four ribonucleoside triphosphates as substrates.</text>
</comment>
<reference evidence="13 14" key="1">
    <citation type="submission" date="2019-10" db="EMBL/GenBank/DDBJ databases">
        <title>Genome diversity of Sutterella seckii.</title>
        <authorList>
            <person name="Chaplin A.V."/>
            <person name="Sokolova S.R."/>
            <person name="Mosin K.A."/>
            <person name="Ivanova E.L."/>
            <person name="Kochetkova T.O."/>
            <person name="Goltsov A.Y."/>
            <person name="Trofimov D.Y."/>
            <person name="Efimov B.A."/>
        </authorList>
    </citation>
    <scope>NUCLEOTIDE SEQUENCE [LARGE SCALE GENOMIC DNA]</scope>
    <source>
        <strain evidence="13 14">ASD393</strain>
    </source>
</reference>
<dbReference type="InterPro" id="IPR036643">
    <property type="entry name" value="RNApol_insert_sf"/>
</dbReference>
<dbReference type="SUPFAM" id="SSF47789">
    <property type="entry name" value="C-terminal domain of RNA polymerase alpha subunit"/>
    <property type="match status" value="1"/>
</dbReference>
<dbReference type="InterPro" id="IPR011260">
    <property type="entry name" value="RNAP_asu_C"/>
</dbReference>
<keyword evidence="4 11" id="KW-0240">DNA-directed RNA polymerase</keyword>
<feature type="region of interest" description="Alpha C-terminal domain (alpha-CTD)" evidence="11">
    <location>
        <begin position="254"/>
        <end position="339"/>
    </location>
</feature>
<evidence type="ECO:0000313" key="14">
    <source>
        <dbReference type="Proteomes" id="UP000430564"/>
    </source>
</evidence>
<accession>A0A6I1EYM4</accession>
<dbReference type="Proteomes" id="UP000430564">
    <property type="component" value="Unassembled WGS sequence"/>
</dbReference>
<evidence type="ECO:0000256" key="5">
    <source>
        <dbReference type="ARBA" id="ARBA00022679"/>
    </source>
</evidence>
<dbReference type="InterPro" id="IPR011262">
    <property type="entry name" value="DNA-dir_RNA_pol_insert"/>
</dbReference>
<dbReference type="GO" id="GO:0003899">
    <property type="term" value="F:DNA-directed RNA polymerase activity"/>
    <property type="evidence" value="ECO:0007669"/>
    <property type="project" value="UniProtKB-UniRule"/>
</dbReference>
<dbReference type="GO" id="GO:0046983">
    <property type="term" value="F:protein dimerization activity"/>
    <property type="evidence" value="ECO:0007669"/>
    <property type="project" value="InterPro"/>
</dbReference>
<dbReference type="GO" id="GO:0005737">
    <property type="term" value="C:cytoplasm"/>
    <property type="evidence" value="ECO:0007669"/>
    <property type="project" value="UniProtKB-ARBA"/>
</dbReference>
<evidence type="ECO:0000256" key="2">
    <source>
        <dbReference type="ARBA" id="ARBA00012418"/>
    </source>
</evidence>
<dbReference type="HAMAP" id="MF_00059">
    <property type="entry name" value="RNApol_bact_RpoA"/>
    <property type="match status" value="1"/>
</dbReference>
<sequence>MANTALLKPTSVDVDVDPQNPNRAVITLEPFERGYGHTLGNALRRILLSSMVGFAPTEAQITGIVHEYSQIDGVLEDVVDILLNLKGVVFKLEKRDEVTVMLRKDGEGVVTAADFDLPHDVTVLNPDHVIAHLSGGRLEMQVKIEKGRGYQPGDVRGFRDDYSKSSIGRIIMDASFSPIRRVAYQVMAARVAQRTDLDKLEITIETNGAIGPEEALRESVRILQDQLAVFGSIHPEQDVEGQKTEDSANNPPPLDPILLRPVDDLELTVRSANCLKAESIYFIGDLIQCTENELLKTPNLGRKSLNEIKEVLAAHGLTLGSKLENWPPAGAGTPGLTDR</sequence>
<dbReference type="Pfam" id="PF03118">
    <property type="entry name" value="RNA_pol_A_CTD"/>
    <property type="match status" value="1"/>
</dbReference>
<dbReference type="GO" id="GO:0006351">
    <property type="term" value="P:DNA-templated transcription"/>
    <property type="evidence" value="ECO:0007669"/>
    <property type="project" value="UniProtKB-UniRule"/>
</dbReference>
<evidence type="ECO:0000259" key="12">
    <source>
        <dbReference type="SMART" id="SM00662"/>
    </source>
</evidence>
<evidence type="ECO:0000256" key="11">
    <source>
        <dbReference type="HAMAP-Rule" id="MF_00059"/>
    </source>
</evidence>
<dbReference type="InterPro" id="IPR036603">
    <property type="entry name" value="RBP11-like"/>
</dbReference>
<dbReference type="NCBIfam" id="TIGR02027">
    <property type="entry name" value="rpoA"/>
    <property type="match status" value="1"/>
</dbReference>
<evidence type="ECO:0000256" key="3">
    <source>
        <dbReference type="ARBA" id="ARBA00015972"/>
    </source>
</evidence>
<comment type="similarity">
    <text evidence="1 11">Belongs to the RNA polymerase alpha chain family.</text>
</comment>
<evidence type="ECO:0000256" key="10">
    <source>
        <dbReference type="ARBA" id="ARBA00048552"/>
    </source>
</evidence>
<dbReference type="EC" id="2.7.7.6" evidence="2 11"/>
<dbReference type="SUPFAM" id="SSF56553">
    <property type="entry name" value="Insert subdomain of RNA polymerase alpha subunit"/>
    <property type="match status" value="1"/>
</dbReference>
<evidence type="ECO:0000256" key="6">
    <source>
        <dbReference type="ARBA" id="ARBA00022695"/>
    </source>
</evidence>
<name>A0A6I1EYM4_9BURK</name>
<feature type="domain" description="DNA-directed RNA polymerase RpoA/D/Rpb3-type" evidence="12">
    <location>
        <begin position="23"/>
        <end position="233"/>
    </location>
</feature>
<dbReference type="AlphaFoldDB" id="A0A6I1EYM4"/>
<feature type="region of interest" description="Alpha N-terminal domain (alpha-NTD)" evidence="11">
    <location>
        <begin position="1"/>
        <end position="240"/>
    </location>
</feature>
<dbReference type="Pfam" id="PF01193">
    <property type="entry name" value="RNA_pol_L"/>
    <property type="match status" value="1"/>
</dbReference>
<dbReference type="FunFam" id="1.10.150.20:FF:000001">
    <property type="entry name" value="DNA-directed RNA polymerase subunit alpha"/>
    <property type="match status" value="1"/>
</dbReference>
<evidence type="ECO:0000256" key="7">
    <source>
        <dbReference type="ARBA" id="ARBA00023163"/>
    </source>
</evidence>
<dbReference type="EMBL" id="WEHX01000004">
    <property type="protein sequence ID" value="KAB7662840.1"/>
    <property type="molecule type" value="Genomic_DNA"/>
</dbReference>
<gene>
    <name evidence="11 13" type="primary">rpoA</name>
    <name evidence="13" type="ORF">GBM95_01835</name>
</gene>
<dbReference type="SUPFAM" id="SSF55257">
    <property type="entry name" value="RBP11-like subunits of RNA polymerase"/>
    <property type="match status" value="1"/>
</dbReference>
<dbReference type="FunFam" id="2.170.120.12:FF:000001">
    <property type="entry name" value="DNA-directed RNA polymerase subunit alpha"/>
    <property type="match status" value="1"/>
</dbReference>
<dbReference type="InterPro" id="IPR011773">
    <property type="entry name" value="DNA-dir_RpoA"/>
</dbReference>
<dbReference type="GO" id="GO:0003677">
    <property type="term" value="F:DNA binding"/>
    <property type="evidence" value="ECO:0007669"/>
    <property type="project" value="UniProtKB-UniRule"/>
</dbReference>
<keyword evidence="6 11" id="KW-0548">Nucleotidyltransferase</keyword>
<evidence type="ECO:0000256" key="8">
    <source>
        <dbReference type="ARBA" id="ARBA00032524"/>
    </source>
</evidence>
<keyword evidence="5 11" id="KW-0808">Transferase</keyword>
<dbReference type="Gene3D" id="1.10.150.20">
    <property type="entry name" value="5' to 3' exonuclease, C-terminal subdomain"/>
    <property type="match status" value="1"/>
</dbReference>
<dbReference type="Pfam" id="PF01000">
    <property type="entry name" value="RNA_pol_A_bac"/>
    <property type="match status" value="1"/>
</dbReference>
<comment type="domain">
    <text evidence="11">The N-terminal domain is essential for RNAP assembly and basal transcription, whereas the C-terminal domain is involved in interaction with transcriptional regulators and with upstream promoter elements.</text>
</comment>
<dbReference type="SMART" id="SM00662">
    <property type="entry name" value="RPOLD"/>
    <property type="match status" value="1"/>
</dbReference>
<comment type="catalytic activity">
    <reaction evidence="10 11">
        <text>RNA(n) + a ribonucleoside 5'-triphosphate = RNA(n+1) + diphosphate</text>
        <dbReference type="Rhea" id="RHEA:21248"/>
        <dbReference type="Rhea" id="RHEA-COMP:14527"/>
        <dbReference type="Rhea" id="RHEA-COMP:17342"/>
        <dbReference type="ChEBI" id="CHEBI:33019"/>
        <dbReference type="ChEBI" id="CHEBI:61557"/>
        <dbReference type="ChEBI" id="CHEBI:140395"/>
        <dbReference type="EC" id="2.7.7.6"/>
    </reaction>
</comment>
<evidence type="ECO:0000313" key="13">
    <source>
        <dbReference type="EMBL" id="KAB7662840.1"/>
    </source>
</evidence>
<dbReference type="CDD" id="cd06928">
    <property type="entry name" value="RNAP_alpha_NTD"/>
    <property type="match status" value="1"/>
</dbReference>
<dbReference type="GO" id="GO:0000428">
    <property type="term" value="C:DNA-directed RNA polymerase complex"/>
    <property type="evidence" value="ECO:0007669"/>
    <property type="project" value="UniProtKB-KW"/>
</dbReference>
<dbReference type="RefSeq" id="WP_152157517.1">
    <property type="nucleotide sequence ID" value="NZ_WEHX01000004.1"/>
</dbReference>
<dbReference type="OrthoDB" id="9805706at2"/>
<dbReference type="NCBIfam" id="NF003519">
    <property type="entry name" value="PRK05182.2-5"/>
    <property type="match status" value="1"/>
</dbReference>
<evidence type="ECO:0000256" key="9">
    <source>
        <dbReference type="ARBA" id="ARBA00033070"/>
    </source>
</evidence>
<keyword evidence="7 11" id="KW-0804">Transcription</keyword>